<evidence type="ECO:0000256" key="1">
    <source>
        <dbReference type="ARBA" id="ARBA00001936"/>
    </source>
</evidence>
<dbReference type="InterPro" id="IPR022192">
    <property type="entry name" value="SUV3_C"/>
</dbReference>
<comment type="catalytic activity">
    <reaction evidence="11">
        <text>ATP + H2O = ADP + phosphate + H(+)</text>
        <dbReference type="Rhea" id="RHEA:13065"/>
        <dbReference type="ChEBI" id="CHEBI:15377"/>
        <dbReference type="ChEBI" id="CHEBI:15378"/>
        <dbReference type="ChEBI" id="CHEBI:30616"/>
        <dbReference type="ChEBI" id="CHEBI:43474"/>
        <dbReference type="ChEBI" id="CHEBI:456216"/>
        <dbReference type="EC" id="3.6.4.13"/>
    </reaction>
</comment>
<comment type="subcellular location">
    <subcellularLocation>
        <location evidence="3">Mitochondrion</location>
    </subcellularLocation>
</comment>
<dbReference type="Gene3D" id="3.40.50.300">
    <property type="entry name" value="P-loop containing nucleotide triphosphate hydrolases"/>
    <property type="match status" value="2"/>
</dbReference>
<dbReference type="PANTHER" id="PTHR12131:SF1">
    <property type="entry name" value="ATP-DEPENDENT RNA HELICASE SUPV3L1, MITOCHONDRIAL-RELATED"/>
    <property type="match status" value="1"/>
</dbReference>
<dbReference type="Pfam" id="PF12513">
    <property type="entry name" value="SUV3_C"/>
    <property type="match status" value="1"/>
</dbReference>
<feature type="compositionally biased region" description="Low complexity" evidence="12">
    <location>
        <begin position="567"/>
        <end position="583"/>
    </location>
</feature>
<dbReference type="PROSITE" id="PS51194">
    <property type="entry name" value="HELICASE_CTER"/>
    <property type="match status" value="1"/>
</dbReference>
<dbReference type="Pfam" id="PF00271">
    <property type="entry name" value="Helicase_C"/>
    <property type="match status" value="1"/>
</dbReference>
<keyword evidence="7 14" id="KW-0347">Helicase</keyword>
<dbReference type="CDD" id="cd18805">
    <property type="entry name" value="SF2_C_suv3"/>
    <property type="match status" value="1"/>
</dbReference>
<evidence type="ECO:0000256" key="4">
    <source>
        <dbReference type="ARBA" id="ARBA00012552"/>
    </source>
</evidence>
<evidence type="ECO:0000256" key="2">
    <source>
        <dbReference type="ARBA" id="ARBA00001946"/>
    </source>
</evidence>
<feature type="region of interest" description="Disordered" evidence="12">
    <location>
        <begin position="734"/>
        <end position="757"/>
    </location>
</feature>
<dbReference type="Proteomes" id="UP000076874">
    <property type="component" value="Unassembled WGS sequence"/>
</dbReference>
<feature type="domain" description="Helicase C-terminal" evidence="13">
    <location>
        <begin position="418"/>
        <end position="575"/>
    </location>
</feature>
<dbReference type="SUPFAM" id="SSF52540">
    <property type="entry name" value="P-loop containing nucleoside triphosphate hydrolases"/>
    <property type="match status" value="1"/>
</dbReference>
<dbReference type="InterPro" id="IPR055206">
    <property type="entry name" value="DEXQc_SUV3"/>
</dbReference>
<comment type="cofactor">
    <cofactor evidence="1">
        <name>Mn(2+)</name>
        <dbReference type="ChEBI" id="CHEBI:29035"/>
    </cofactor>
</comment>
<dbReference type="PANTHER" id="PTHR12131">
    <property type="entry name" value="ATP-DEPENDENT RNA AND DNA HELICASE"/>
    <property type="match status" value="1"/>
</dbReference>
<evidence type="ECO:0000256" key="12">
    <source>
        <dbReference type="SAM" id="MobiDB-lite"/>
    </source>
</evidence>
<dbReference type="Gene3D" id="1.20.272.40">
    <property type="match status" value="2"/>
</dbReference>
<keyword evidence="10" id="KW-0496">Mitochondrion</keyword>
<comment type="caution">
    <text evidence="14">The sequence shown here is derived from an EMBL/GenBank/DDBJ whole genome shotgun (WGS) entry which is preliminary data.</text>
</comment>
<dbReference type="GO" id="GO:0003724">
    <property type="term" value="F:RNA helicase activity"/>
    <property type="evidence" value="ECO:0007669"/>
    <property type="project" value="UniProtKB-EC"/>
</dbReference>
<feature type="compositionally biased region" description="Low complexity" evidence="12">
    <location>
        <begin position="82"/>
        <end position="91"/>
    </location>
</feature>
<feature type="compositionally biased region" description="Gly residues" evidence="12">
    <location>
        <begin position="736"/>
        <end position="757"/>
    </location>
</feature>
<sequence>MNALLDAVRAGSPCAVRLVRQYSTSLSSVISRVRTGGNDRRLAIIRSDLEDAGPGSGSGARNRRDGRTRSGGQQHHGGANGLAGKHNNNNNSPFRPHHPENHRRKYALFGTLVDGRFGAVMADLGPWTPEHRTYRAFGLHSQGEVDRQAKLFRANLAQALRRAAADGRVNRNDNPLFWSLRNAFVQGDAAGLTQEIQYAFQTFVLRHRLPPAVTALQEAIADFRFPYEWYPATRTMQRTVHLHVGPTNSGKTYRALLALERARTGIYAGPLRLLAHEVYTRFLAKGKPCALITGEEQRFPTVAPQGGEVATTTTSTATTTSSAAAGVADNYFQSCTVEMTPLNTRVDVAVIDEIQMLADPDRGWAWTQAFLGVQAREVHLCGEARAVDLVRALCARTGDACVVHRYERLSALQTAGESLRGDFGNLRKGDAVVSFSRVGLHTLKAGIESMTGRRCAIVYGSLPPETRAQQAALFNDPTNDYDFLVASDAIGMGLNLEIKRVIFETATKHDGLRFRQLTVPEIKQIGGRAGRFRTAPQAVSSTAGGSADRTAAAETTASAPQKTLEEATTTTTTTTTTTPTAAASKTGLPGIVATLEDEDLGAVQAAFETEAEPLTWAGIQPPTFAVERFARYFPTDTPFSFILLRLRALAKVGGRFKLCTPKESLAVADIIQPFPLSIHDRCVFLAAPVALRDPGQREVLAALARCVARMQSGALLDIPEIDLEVLDVRREDVGPTGDGDGGKSGGSSGSGSGDGGAAAGRRAARSLYLARLEALHKAITLYLWLSYRYVGVFTSQALAFHVKGLVEDKITEYLEALTFVPERRRQRAEALRKLAAKSKQAGRRRISEALGGDAASAIETATVDATLGDVPLGEEAGLGRVATQGGQ</sequence>
<evidence type="ECO:0000256" key="9">
    <source>
        <dbReference type="ARBA" id="ARBA00022946"/>
    </source>
</evidence>
<feature type="region of interest" description="Disordered" evidence="12">
    <location>
        <begin position="45"/>
        <end position="100"/>
    </location>
</feature>
<dbReference type="Pfam" id="PF22527">
    <property type="entry name" value="DEXQc_Suv3"/>
    <property type="match status" value="1"/>
</dbReference>
<evidence type="ECO:0000256" key="10">
    <source>
        <dbReference type="ARBA" id="ARBA00023128"/>
    </source>
</evidence>
<dbReference type="GO" id="GO:0005524">
    <property type="term" value="F:ATP binding"/>
    <property type="evidence" value="ECO:0007669"/>
    <property type="project" value="UniProtKB-KW"/>
</dbReference>
<evidence type="ECO:0000259" key="13">
    <source>
        <dbReference type="PROSITE" id="PS51194"/>
    </source>
</evidence>
<evidence type="ECO:0000256" key="8">
    <source>
        <dbReference type="ARBA" id="ARBA00022840"/>
    </source>
</evidence>
<dbReference type="CDD" id="cd17913">
    <property type="entry name" value="DEXQc_Suv3"/>
    <property type="match status" value="1"/>
</dbReference>
<keyword evidence="8" id="KW-0067">ATP-binding</keyword>
<feature type="region of interest" description="Disordered" evidence="12">
    <location>
        <begin position="533"/>
        <end position="583"/>
    </location>
</feature>
<evidence type="ECO:0000313" key="14">
    <source>
        <dbReference type="EMBL" id="OAA62586.1"/>
    </source>
</evidence>
<dbReference type="InterPro" id="IPR027417">
    <property type="entry name" value="P-loop_NTPase"/>
</dbReference>
<evidence type="ECO:0000256" key="7">
    <source>
        <dbReference type="ARBA" id="ARBA00022806"/>
    </source>
</evidence>
<gene>
    <name evidence="14" type="ORF">SPI_04126</name>
</gene>
<evidence type="ECO:0000313" key="15">
    <source>
        <dbReference type="Proteomes" id="UP000076874"/>
    </source>
</evidence>
<protein>
    <recommendedName>
        <fullName evidence="4">RNA helicase</fullName>
        <ecNumber evidence="4">3.6.4.13</ecNumber>
    </recommendedName>
</protein>
<evidence type="ECO:0000256" key="3">
    <source>
        <dbReference type="ARBA" id="ARBA00004173"/>
    </source>
</evidence>
<name>A0A167VGF7_9HYPO</name>
<dbReference type="STRING" id="1081102.A0A167VGF7"/>
<evidence type="ECO:0000256" key="5">
    <source>
        <dbReference type="ARBA" id="ARBA00022741"/>
    </source>
</evidence>
<comment type="cofactor">
    <cofactor evidence="2">
        <name>Mg(2+)</name>
        <dbReference type="ChEBI" id="CHEBI:18420"/>
    </cofactor>
</comment>
<dbReference type="GO" id="GO:0016787">
    <property type="term" value="F:hydrolase activity"/>
    <property type="evidence" value="ECO:0007669"/>
    <property type="project" value="UniProtKB-KW"/>
</dbReference>
<dbReference type="Gene3D" id="1.20.58.1080">
    <property type="match status" value="1"/>
</dbReference>
<reference evidence="14 15" key="1">
    <citation type="journal article" date="2016" name="Genome Biol. Evol.">
        <title>Divergent and convergent evolution of fungal pathogenicity.</title>
        <authorList>
            <person name="Shang Y."/>
            <person name="Xiao G."/>
            <person name="Zheng P."/>
            <person name="Cen K."/>
            <person name="Zhan S."/>
            <person name="Wang C."/>
        </authorList>
    </citation>
    <scope>NUCLEOTIDE SEQUENCE [LARGE SCALE GENOMIC DNA]</scope>
    <source>
        <strain evidence="14 15">RCEF 264</strain>
    </source>
</reference>
<keyword evidence="6" id="KW-0378">Hydrolase</keyword>
<dbReference type="Pfam" id="PF18147">
    <property type="entry name" value="Suv3_C_1"/>
    <property type="match status" value="1"/>
</dbReference>
<keyword evidence="5" id="KW-0547">Nucleotide-binding</keyword>
<accession>A0A167VGF7</accession>
<evidence type="ECO:0000256" key="6">
    <source>
        <dbReference type="ARBA" id="ARBA00022801"/>
    </source>
</evidence>
<dbReference type="EC" id="3.6.4.13" evidence="4"/>
<dbReference type="AlphaFoldDB" id="A0A167VGF7"/>
<keyword evidence="15" id="KW-1185">Reference proteome</keyword>
<dbReference type="GO" id="GO:0000965">
    <property type="term" value="P:mitochondrial RNA 3'-end processing"/>
    <property type="evidence" value="ECO:0007669"/>
    <property type="project" value="TreeGrafter"/>
</dbReference>
<dbReference type="InterPro" id="IPR050699">
    <property type="entry name" value="RNA-DNA_Helicase"/>
</dbReference>
<dbReference type="FunFam" id="3.40.50.300:FF:000957">
    <property type="entry name" value="ATP-dependent RNA helicase SUV3L, mitochondrial"/>
    <property type="match status" value="1"/>
</dbReference>
<dbReference type="InterPro" id="IPR041082">
    <property type="entry name" value="Suv3_C_1"/>
</dbReference>
<organism evidence="14 15">
    <name type="scientific">Niveomyces insectorum RCEF 264</name>
    <dbReference type="NCBI Taxonomy" id="1081102"/>
    <lineage>
        <taxon>Eukaryota</taxon>
        <taxon>Fungi</taxon>
        <taxon>Dikarya</taxon>
        <taxon>Ascomycota</taxon>
        <taxon>Pezizomycotina</taxon>
        <taxon>Sordariomycetes</taxon>
        <taxon>Hypocreomycetidae</taxon>
        <taxon>Hypocreales</taxon>
        <taxon>Cordycipitaceae</taxon>
        <taxon>Niveomyces</taxon>
    </lineage>
</organism>
<dbReference type="SMART" id="SM00490">
    <property type="entry name" value="HELICc"/>
    <property type="match status" value="1"/>
</dbReference>
<dbReference type="GO" id="GO:0045025">
    <property type="term" value="C:mitochondrial degradosome"/>
    <property type="evidence" value="ECO:0007669"/>
    <property type="project" value="TreeGrafter"/>
</dbReference>
<keyword evidence="9" id="KW-0809">Transit peptide</keyword>
<dbReference type="InterPro" id="IPR044774">
    <property type="entry name" value="Suv3_DEXQc"/>
</dbReference>
<dbReference type="InterPro" id="IPR001650">
    <property type="entry name" value="Helicase_C-like"/>
</dbReference>
<dbReference type="EMBL" id="AZHD01000006">
    <property type="protein sequence ID" value="OAA62586.1"/>
    <property type="molecule type" value="Genomic_DNA"/>
</dbReference>
<proteinExistence type="predicted"/>
<evidence type="ECO:0000256" key="11">
    <source>
        <dbReference type="ARBA" id="ARBA00047984"/>
    </source>
</evidence>
<dbReference type="OrthoDB" id="6692397at2759"/>